<sequence>MSIQWFPGHMAKARREVTEKLKLIDIVFELVDARIPFSSRNPMIDQIIQNKPRIVLLNKADLADAEKTEKWLNFFQKKGISAIPINSQTGDGLGKIKTKTKEILKEKFDRMRAKGMNPRAYRAIVVGIPNSGKSTLINRLAKRNIAKTGNTPGVTKAQQWIKVGKDIELLDTPGILWPKFEDEQVGYKLALTGAIKDTILNLQDVAVYGMQFLKEQYPENVKKRYGFSTIPDEIVEMFDYIGKKRGCLAGGGIVDYDKTAEVIIRDIRSEKLGKLTFETPEELDDEKRDELND</sequence>
<dbReference type="PANTHER" id="PTHR45782:SF4">
    <property type="entry name" value="MITOCHONDRIAL RIBOSOME-ASSOCIATED GTPASE 1"/>
    <property type="match status" value="1"/>
</dbReference>
<comment type="subunit">
    <text evidence="10">Interacts with ctc. Interacts with the immature 50S ribosome subunit. 2 molecules of rbgA bind to one 50S subunit.</text>
</comment>
<dbReference type="InterPro" id="IPR030378">
    <property type="entry name" value="G_CP_dom"/>
</dbReference>
<evidence type="ECO:0000256" key="9">
    <source>
        <dbReference type="ARBA" id="ARBA00025021"/>
    </source>
</evidence>
<dbReference type="InterPro" id="IPR027417">
    <property type="entry name" value="P-loop_NTPase"/>
</dbReference>
<keyword evidence="4" id="KW-0690">Ribosome biogenesis</keyword>
<reference evidence="14" key="1">
    <citation type="submission" date="2022-09" db="EMBL/GenBank/DDBJ databases">
        <title>Complete Genomes of Fervidibacillus albus and Fervidibacillus halotolerans isolated from tidal flat sediments.</title>
        <authorList>
            <person name="Kwon K.K."/>
            <person name="Yang S.-H."/>
            <person name="Park M.J."/>
            <person name="Oh H.-M."/>
        </authorList>
    </citation>
    <scope>NUCLEOTIDE SEQUENCE</scope>
    <source>
        <strain evidence="14">MEBiC13591</strain>
    </source>
</reference>
<feature type="domain" description="CP-type G" evidence="13">
    <location>
        <begin position="14"/>
        <end position="178"/>
    </location>
</feature>
<keyword evidence="8 11" id="KW-0342">GTP-binding</keyword>
<gene>
    <name evidence="14" type="primary">ylqF</name>
    <name evidence="14" type="ORF">OE104_05105</name>
</gene>
<dbReference type="GO" id="GO:0042254">
    <property type="term" value="P:ribosome biogenesis"/>
    <property type="evidence" value="ECO:0007669"/>
    <property type="project" value="UniProtKB-KW"/>
</dbReference>
<evidence type="ECO:0000256" key="10">
    <source>
        <dbReference type="ARBA" id="ARBA00025856"/>
    </source>
</evidence>
<dbReference type="InterPro" id="IPR016478">
    <property type="entry name" value="GTPase_MTG1"/>
</dbReference>
<evidence type="ECO:0000256" key="3">
    <source>
        <dbReference type="ARBA" id="ARBA00022490"/>
    </source>
</evidence>
<dbReference type="PIRSF" id="PIRSF006230">
    <property type="entry name" value="MG442"/>
    <property type="match status" value="1"/>
</dbReference>
<dbReference type="EMBL" id="CP106878">
    <property type="protein sequence ID" value="WAA10696.1"/>
    <property type="molecule type" value="Genomic_DNA"/>
</dbReference>
<evidence type="ECO:0000313" key="14">
    <source>
        <dbReference type="EMBL" id="WAA10696.1"/>
    </source>
</evidence>
<dbReference type="GO" id="GO:0006412">
    <property type="term" value="P:translation"/>
    <property type="evidence" value="ECO:0007669"/>
    <property type="project" value="TreeGrafter"/>
</dbReference>
<feature type="binding site" evidence="12">
    <location>
        <position position="174"/>
    </location>
    <ligand>
        <name>GTP</name>
        <dbReference type="ChEBI" id="CHEBI:37565"/>
    </ligand>
</feature>
<proteinExistence type="inferred from homology"/>
<comment type="function">
    <text evidence="9">Essential protein that is required for a late step of 50S ribosomal subunit assembly. Has GTPase activity that is stimulated by interaction with the immature 50S ribosome subunit. Binds to the 23S rRNA. Required for the association of ribosomal proteins rplP and rpmA with the large subunit.</text>
</comment>
<evidence type="ECO:0000313" key="15">
    <source>
        <dbReference type="Proteomes" id="UP001164718"/>
    </source>
</evidence>
<dbReference type="GO" id="GO:0005525">
    <property type="term" value="F:GTP binding"/>
    <property type="evidence" value="ECO:0007669"/>
    <property type="project" value="UniProtKB-KW"/>
</dbReference>
<dbReference type="Gene3D" id="3.40.50.300">
    <property type="entry name" value="P-loop containing nucleotide triphosphate hydrolases"/>
    <property type="match status" value="1"/>
</dbReference>
<dbReference type="NCBIfam" id="TIGR03596">
    <property type="entry name" value="GTPase_YlqF"/>
    <property type="match status" value="1"/>
</dbReference>
<evidence type="ECO:0000259" key="13">
    <source>
        <dbReference type="PROSITE" id="PS51721"/>
    </source>
</evidence>
<keyword evidence="6" id="KW-0378">Hydrolase</keyword>
<feature type="binding site" evidence="12">
    <location>
        <begin position="86"/>
        <end position="87"/>
    </location>
    <ligand>
        <name>GTP</name>
        <dbReference type="ChEBI" id="CHEBI:37565"/>
    </ligand>
</feature>
<dbReference type="PANTHER" id="PTHR45782">
    <property type="entry name" value="MITOCHONDRIAL RIBOSOME-ASSOCIATED GTPASE 1"/>
    <property type="match status" value="1"/>
</dbReference>
<evidence type="ECO:0000256" key="12">
    <source>
        <dbReference type="PIRSR" id="PIRSR006230-1"/>
    </source>
</evidence>
<dbReference type="Pfam" id="PF01926">
    <property type="entry name" value="MMR_HSR1"/>
    <property type="match status" value="1"/>
</dbReference>
<dbReference type="Proteomes" id="UP001164718">
    <property type="component" value="Chromosome"/>
</dbReference>
<dbReference type="PROSITE" id="PS51721">
    <property type="entry name" value="G_CP"/>
    <property type="match status" value="1"/>
</dbReference>
<evidence type="ECO:0000256" key="1">
    <source>
        <dbReference type="ARBA" id="ARBA00004496"/>
    </source>
</evidence>
<organism evidence="14 15">
    <name type="scientific">Fervidibacillus albus</name>
    <dbReference type="NCBI Taxonomy" id="2980026"/>
    <lineage>
        <taxon>Bacteria</taxon>
        <taxon>Bacillati</taxon>
        <taxon>Bacillota</taxon>
        <taxon>Bacilli</taxon>
        <taxon>Bacillales</taxon>
        <taxon>Bacillaceae</taxon>
        <taxon>Fervidibacillus</taxon>
    </lineage>
</organism>
<dbReference type="SUPFAM" id="SSF52540">
    <property type="entry name" value="P-loop containing nucleoside triphosphate hydrolases"/>
    <property type="match status" value="1"/>
</dbReference>
<comment type="subcellular location">
    <subcellularLocation>
        <location evidence="1 11">Cytoplasm</location>
    </subcellularLocation>
</comment>
<dbReference type="InterPro" id="IPR006073">
    <property type="entry name" value="GTP-bd"/>
</dbReference>
<dbReference type="GO" id="GO:0005737">
    <property type="term" value="C:cytoplasm"/>
    <property type="evidence" value="ECO:0007669"/>
    <property type="project" value="UniProtKB-SubCell"/>
</dbReference>
<dbReference type="KEGG" id="faf:OE104_05105"/>
<evidence type="ECO:0000256" key="8">
    <source>
        <dbReference type="ARBA" id="ARBA00023134"/>
    </source>
</evidence>
<comment type="function">
    <text evidence="11">Required for a late step of 50S ribosomal subunit assembly. Has GTPase activity.</text>
</comment>
<feature type="binding site" evidence="12">
    <location>
        <begin position="130"/>
        <end position="135"/>
    </location>
    <ligand>
        <name>GTP</name>
        <dbReference type="ChEBI" id="CHEBI:37565"/>
    </ligand>
</feature>
<comment type="similarity">
    <text evidence="11">Belongs to the TRAFAC class YlqF/YawG GTPase family. MTG1 subfamily.</text>
</comment>
<dbReference type="FunFam" id="1.10.1580.10:FF:000003">
    <property type="entry name" value="Ribosome biogenesis GTPase A"/>
    <property type="match status" value="1"/>
</dbReference>
<feature type="binding site" evidence="12">
    <location>
        <begin position="58"/>
        <end position="61"/>
    </location>
    <ligand>
        <name>GTP</name>
        <dbReference type="ChEBI" id="CHEBI:37565"/>
    </ligand>
</feature>
<dbReference type="AlphaFoldDB" id="A0A9E8RWH4"/>
<evidence type="ECO:0000256" key="6">
    <source>
        <dbReference type="ARBA" id="ARBA00022801"/>
    </source>
</evidence>
<dbReference type="GO" id="GO:0003723">
    <property type="term" value="F:RNA binding"/>
    <property type="evidence" value="ECO:0007669"/>
    <property type="project" value="UniProtKB-KW"/>
</dbReference>
<dbReference type="RefSeq" id="WP_275418495.1">
    <property type="nucleotide sequence ID" value="NZ_CP106878.1"/>
</dbReference>
<dbReference type="InterPro" id="IPR019991">
    <property type="entry name" value="GTP-bd_ribosome_bgen"/>
</dbReference>
<keyword evidence="7" id="KW-0694">RNA-binding</keyword>
<dbReference type="FunFam" id="3.40.50.300:FF:000590">
    <property type="entry name" value="Ribosome biogenesis GTPase A"/>
    <property type="match status" value="1"/>
</dbReference>
<keyword evidence="5 11" id="KW-0547">Nucleotide-binding</keyword>
<name>A0A9E8RWH4_9BACI</name>
<evidence type="ECO:0000256" key="5">
    <source>
        <dbReference type="ARBA" id="ARBA00022741"/>
    </source>
</evidence>
<dbReference type="GO" id="GO:0003924">
    <property type="term" value="F:GTPase activity"/>
    <property type="evidence" value="ECO:0007669"/>
    <property type="project" value="TreeGrafter"/>
</dbReference>
<evidence type="ECO:0000256" key="2">
    <source>
        <dbReference type="ARBA" id="ARBA00014898"/>
    </source>
</evidence>
<keyword evidence="15" id="KW-1185">Reference proteome</keyword>
<dbReference type="Gene3D" id="1.10.1580.10">
    <property type="match status" value="1"/>
</dbReference>
<dbReference type="CDD" id="cd01856">
    <property type="entry name" value="YlqF"/>
    <property type="match status" value="1"/>
</dbReference>
<evidence type="ECO:0000256" key="4">
    <source>
        <dbReference type="ARBA" id="ARBA00022517"/>
    </source>
</evidence>
<keyword evidence="3 11" id="KW-0963">Cytoplasm</keyword>
<evidence type="ECO:0000256" key="11">
    <source>
        <dbReference type="PIRNR" id="PIRNR006230"/>
    </source>
</evidence>
<evidence type="ECO:0000256" key="7">
    <source>
        <dbReference type="ARBA" id="ARBA00022884"/>
    </source>
</evidence>
<protein>
    <recommendedName>
        <fullName evidence="2 11">Ribosome biogenesis GTPase A</fullName>
    </recommendedName>
</protein>
<accession>A0A9E8RWH4</accession>
<dbReference type="InterPro" id="IPR023179">
    <property type="entry name" value="GTP-bd_ortho_bundle_sf"/>
</dbReference>